<feature type="region of interest" description="Disordered" evidence="1">
    <location>
        <begin position="367"/>
        <end position="410"/>
    </location>
</feature>
<evidence type="ECO:0000256" key="1">
    <source>
        <dbReference type="SAM" id="MobiDB-lite"/>
    </source>
</evidence>
<protein>
    <submittedName>
        <fullName evidence="2">Uncharacterized protein</fullName>
    </submittedName>
</protein>
<evidence type="ECO:0000313" key="3">
    <source>
        <dbReference type="Proteomes" id="UP001221757"/>
    </source>
</evidence>
<dbReference type="AlphaFoldDB" id="A0AAD7MBK7"/>
<gene>
    <name evidence="2" type="ORF">B0H17DRAFT_1190695</name>
</gene>
<feature type="compositionally biased region" description="Low complexity" evidence="1">
    <location>
        <begin position="384"/>
        <end position="396"/>
    </location>
</feature>
<keyword evidence="3" id="KW-1185">Reference proteome</keyword>
<feature type="region of interest" description="Disordered" evidence="1">
    <location>
        <begin position="472"/>
        <end position="494"/>
    </location>
</feature>
<feature type="region of interest" description="Disordered" evidence="1">
    <location>
        <begin position="751"/>
        <end position="772"/>
    </location>
</feature>
<evidence type="ECO:0000313" key="2">
    <source>
        <dbReference type="EMBL" id="KAJ7709490.1"/>
    </source>
</evidence>
<dbReference type="Proteomes" id="UP001221757">
    <property type="component" value="Unassembled WGS sequence"/>
</dbReference>
<feature type="compositionally biased region" description="Basic and acidic residues" evidence="1">
    <location>
        <begin position="472"/>
        <end position="481"/>
    </location>
</feature>
<proteinExistence type="predicted"/>
<reference evidence="2" key="1">
    <citation type="submission" date="2023-03" db="EMBL/GenBank/DDBJ databases">
        <title>Massive genome expansion in bonnet fungi (Mycena s.s.) driven by repeated elements and novel gene families across ecological guilds.</title>
        <authorList>
            <consortium name="Lawrence Berkeley National Laboratory"/>
            <person name="Harder C.B."/>
            <person name="Miyauchi S."/>
            <person name="Viragh M."/>
            <person name="Kuo A."/>
            <person name="Thoen E."/>
            <person name="Andreopoulos B."/>
            <person name="Lu D."/>
            <person name="Skrede I."/>
            <person name="Drula E."/>
            <person name="Henrissat B."/>
            <person name="Morin E."/>
            <person name="Kohler A."/>
            <person name="Barry K."/>
            <person name="LaButti K."/>
            <person name="Morin E."/>
            <person name="Salamov A."/>
            <person name="Lipzen A."/>
            <person name="Mereny Z."/>
            <person name="Hegedus B."/>
            <person name="Baldrian P."/>
            <person name="Stursova M."/>
            <person name="Weitz H."/>
            <person name="Taylor A."/>
            <person name="Grigoriev I.V."/>
            <person name="Nagy L.G."/>
            <person name="Martin F."/>
            <person name="Kauserud H."/>
        </authorList>
    </citation>
    <scope>NUCLEOTIDE SEQUENCE</scope>
    <source>
        <strain evidence="2">CBHHK067</strain>
    </source>
</reference>
<name>A0AAD7MBK7_MYCRO</name>
<accession>A0AAD7MBK7</accession>
<feature type="region of interest" description="Disordered" evidence="1">
    <location>
        <begin position="299"/>
        <end position="319"/>
    </location>
</feature>
<sequence>MPSVAATRLTADFLQEQLEEQTGLTLEHLLKILRTHVGRALRPAPKTIAEVLGRFGTEEVHINWIYVQGQDEDKNNSRDHKVDDIVPSFVNQGFMKVPVYSPLSSAPGSPTGSPMIGVDLTEPVNAVNTDQASKGTIDQNTWFGTLHDYNKMQDRILWGMIAFDPETDIAPNKPKIILINYVLPEEPGNVDVTCFNKLDLLLLTKGPHKLSIDRLEIPSSAYTLNMFTHSAIIMMLRKNWPGCYDMATEFGPLATYHLRQQQLNVPLKLDWHVQKTHTLLAFGPPEAGRIVLIICEHEEEEDQDEDDKDSDDSMALDPPAYTPVPLVVAPMAPAAPAVPVIPAIPPPGLIGPVLPVAPAIPAAQVFSSSRPTPTVPAPHLKLKSPCNSTPTDSTPTPNAPQTRPKHASNSLQSFPCVQRIKHTRRPAMHRHFFDNVLATATHSSLHTPLLLSLHANTPLVAHGRASCEDARRSPSQIDRKSAPCTPPLPSTAGPLDVQYTRGNKFDDHQSRCATATPFTTCSRPTRPHPRTPPYVRSPFGGFSPSHPRPMTIAHAAPRRSVDSDGYQQANISPASYPPIPLSLHHVRLHTRPPTNNVAHTANIVCPREFQLDLGSSWLCPGRENHLVHLCPHFNVSPMPSSRRPMANRIALTLMMLDSRLADHQHCHGAAHRCRLLIHTRKHGPPRASWLASIPREAKSMDPQQRLLLHATALMLKDGEYIPHTTPTFNASPTAQHVAHAARATGSRLIRLRPWPPAPTMRPNGPRPSASIPGGLPLHTLHWHTLAPPPRTSASTTTPLLHPKNTMSSSVALPHGPDIMHVQNLQILHFCALKAHDAPP</sequence>
<dbReference type="EMBL" id="JARKIE010000002">
    <property type="protein sequence ID" value="KAJ7709490.1"/>
    <property type="molecule type" value="Genomic_DNA"/>
</dbReference>
<feature type="compositionally biased region" description="Acidic residues" evidence="1">
    <location>
        <begin position="299"/>
        <end position="314"/>
    </location>
</feature>
<comment type="caution">
    <text evidence="2">The sequence shown here is derived from an EMBL/GenBank/DDBJ whole genome shotgun (WGS) entry which is preliminary data.</text>
</comment>
<organism evidence="2 3">
    <name type="scientific">Mycena rosella</name>
    <name type="common">Pink bonnet</name>
    <name type="synonym">Agaricus rosellus</name>
    <dbReference type="NCBI Taxonomy" id="1033263"/>
    <lineage>
        <taxon>Eukaryota</taxon>
        <taxon>Fungi</taxon>
        <taxon>Dikarya</taxon>
        <taxon>Basidiomycota</taxon>
        <taxon>Agaricomycotina</taxon>
        <taxon>Agaricomycetes</taxon>
        <taxon>Agaricomycetidae</taxon>
        <taxon>Agaricales</taxon>
        <taxon>Marasmiineae</taxon>
        <taxon>Mycenaceae</taxon>
        <taxon>Mycena</taxon>
    </lineage>
</organism>